<protein>
    <recommendedName>
        <fullName evidence="2">rRNA 2'-O-methyltransferase fibrillarin</fullName>
    </recommendedName>
</protein>
<dbReference type="GO" id="GO:1990259">
    <property type="term" value="F:histone H2AQ104 methyltransferase activity"/>
    <property type="evidence" value="ECO:0007669"/>
    <property type="project" value="TreeGrafter"/>
</dbReference>
<accession>A0A520KSL2</accession>
<dbReference type="InterPro" id="IPR000692">
    <property type="entry name" value="Fibrillarin"/>
</dbReference>
<comment type="similarity">
    <text evidence="1">Belongs to the methyltransferase superfamily. Fibrillarin family.</text>
</comment>
<dbReference type="PANTHER" id="PTHR10335:SF17">
    <property type="entry name" value="FIBRILLARIN"/>
    <property type="match status" value="1"/>
</dbReference>
<dbReference type="SUPFAM" id="SSF53335">
    <property type="entry name" value="S-adenosyl-L-methionine-dependent methyltransferases"/>
    <property type="match status" value="1"/>
</dbReference>
<evidence type="ECO:0000256" key="2">
    <source>
        <dbReference type="ARBA" id="ARBA00015190"/>
    </source>
</evidence>
<dbReference type="AlphaFoldDB" id="A0A520KSL2"/>
<keyword evidence="3" id="KW-0698">rRNA processing</keyword>
<organism evidence="8 9">
    <name type="scientific">Methanoliparum thermophilum</name>
    <dbReference type="NCBI Taxonomy" id="2491083"/>
    <lineage>
        <taxon>Archaea</taxon>
        <taxon>Methanobacteriati</taxon>
        <taxon>Methanobacteriota</taxon>
        <taxon>Candidatus Methanoliparia</taxon>
        <taxon>Candidatus Methanoliparales</taxon>
        <taxon>Candidatus Methanoliparaceae</taxon>
        <taxon>Candidatus Methanoliparum</taxon>
    </lineage>
</organism>
<evidence type="ECO:0000256" key="6">
    <source>
        <dbReference type="ARBA" id="ARBA00022694"/>
    </source>
</evidence>
<evidence type="ECO:0000313" key="9">
    <source>
        <dbReference type="Proteomes" id="UP000317158"/>
    </source>
</evidence>
<dbReference type="Proteomes" id="UP000317158">
    <property type="component" value="Unassembled WGS sequence"/>
</dbReference>
<dbReference type="Gene3D" id="3.40.50.150">
    <property type="entry name" value="Vaccinia Virus protein VP39"/>
    <property type="match status" value="1"/>
</dbReference>
<dbReference type="PANTHER" id="PTHR10335">
    <property type="entry name" value="RRNA 2-O-METHYLTRANSFERASE FIBRILLARIN"/>
    <property type="match status" value="1"/>
</dbReference>
<dbReference type="GO" id="GO:0008033">
    <property type="term" value="P:tRNA processing"/>
    <property type="evidence" value="ECO:0007669"/>
    <property type="project" value="UniProtKB-KW"/>
</dbReference>
<dbReference type="GO" id="GO:0008649">
    <property type="term" value="F:rRNA methyltransferase activity"/>
    <property type="evidence" value="ECO:0007669"/>
    <property type="project" value="TreeGrafter"/>
</dbReference>
<dbReference type="NCBIfam" id="NF003276">
    <property type="entry name" value="PRK04266.1-2"/>
    <property type="match status" value="1"/>
</dbReference>
<evidence type="ECO:0000256" key="5">
    <source>
        <dbReference type="ARBA" id="ARBA00022679"/>
    </source>
</evidence>
<comment type="caution">
    <text evidence="8">The sequence shown here is derived from an EMBL/GenBank/DDBJ whole genome shotgun (WGS) entry which is preliminary data.</text>
</comment>
<dbReference type="GO" id="GO:0000494">
    <property type="term" value="P:box C/D sno(s)RNA 3'-end processing"/>
    <property type="evidence" value="ECO:0007669"/>
    <property type="project" value="TreeGrafter"/>
</dbReference>
<keyword evidence="6" id="KW-0819">tRNA processing</keyword>
<keyword evidence="5 8" id="KW-0808">Transferase</keyword>
<keyword evidence="4 8" id="KW-0489">Methyltransferase</keyword>
<evidence type="ECO:0000313" key="8">
    <source>
        <dbReference type="EMBL" id="RZN64270.1"/>
    </source>
</evidence>
<dbReference type="EMBL" id="RXIF01000008">
    <property type="protein sequence ID" value="RZN64270.1"/>
    <property type="molecule type" value="Genomic_DNA"/>
</dbReference>
<evidence type="ECO:0000256" key="7">
    <source>
        <dbReference type="ARBA" id="ARBA00022884"/>
    </source>
</evidence>
<sequence length="185" mass="21442">MLERLELLNPKYSKFIAFLHKKKISLDKNAKILYLGAAAGTTVSLFSKIVPNGVIYAVEFSWKPMRKLISLSEDLDNIIPLFFDANKPDEYKQYVELVDLIYEDISQKNQIEIANKNAELFLKDEGLLLTMLKTKSIDSTRNPREVASEEVQRLDTKFNILDIIILNPFYKDHTAIMARYNHKKE</sequence>
<dbReference type="PRINTS" id="PR00052">
    <property type="entry name" value="FIBRILLARIN"/>
</dbReference>
<dbReference type="GO" id="GO:0003723">
    <property type="term" value="F:RNA binding"/>
    <property type="evidence" value="ECO:0007669"/>
    <property type="project" value="UniProtKB-KW"/>
</dbReference>
<evidence type="ECO:0000256" key="4">
    <source>
        <dbReference type="ARBA" id="ARBA00022603"/>
    </source>
</evidence>
<proteinExistence type="inferred from homology"/>
<dbReference type="InterPro" id="IPR029063">
    <property type="entry name" value="SAM-dependent_MTases_sf"/>
</dbReference>
<evidence type="ECO:0000256" key="1">
    <source>
        <dbReference type="ARBA" id="ARBA00010632"/>
    </source>
</evidence>
<evidence type="ECO:0000256" key="3">
    <source>
        <dbReference type="ARBA" id="ARBA00022552"/>
    </source>
</evidence>
<gene>
    <name evidence="8" type="ORF">EF806_05050</name>
</gene>
<reference evidence="8 9" key="1">
    <citation type="journal article" date="2019" name="Nat. Microbiol.">
        <title>Wide diversity of methane and short-chain alkane metabolisms in uncultured archaea.</title>
        <authorList>
            <person name="Borrel G."/>
            <person name="Adam P.S."/>
            <person name="McKay L.J."/>
            <person name="Chen L.X."/>
            <person name="Sierra-Garcia I.N."/>
            <person name="Sieber C.M."/>
            <person name="Letourneur Q."/>
            <person name="Ghozlane A."/>
            <person name="Andersen G.L."/>
            <person name="Li W.J."/>
            <person name="Hallam S.J."/>
            <person name="Muyzer G."/>
            <person name="de Oliveira V.M."/>
            <person name="Inskeep W.P."/>
            <person name="Banfield J.F."/>
            <person name="Gribaldo S."/>
        </authorList>
    </citation>
    <scope>NUCLEOTIDE SEQUENCE [LARGE SCALE GENOMIC DNA]</scope>
    <source>
        <strain evidence="8">NM1a</strain>
    </source>
</reference>
<keyword evidence="7" id="KW-0694">RNA-binding</keyword>
<name>A0A520KSL2_METT2</name>
<dbReference type="Pfam" id="PF01269">
    <property type="entry name" value="Fibrillarin"/>
    <property type="match status" value="1"/>
</dbReference>
<dbReference type="SMART" id="SM01206">
    <property type="entry name" value="Fibrillarin"/>
    <property type="match status" value="1"/>
</dbReference>